<comment type="caution">
    <text evidence="2">The sequence shown here is derived from an EMBL/GenBank/DDBJ whole genome shotgun (WGS) entry which is preliminary data.</text>
</comment>
<dbReference type="Gene3D" id="3.40.630.30">
    <property type="match status" value="1"/>
</dbReference>
<protein>
    <submittedName>
        <fullName evidence="2">GNAT superfamily N-acetyltransferase</fullName>
    </submittedName>
</protein>
<accession>A0ABU2C1K1</accession>
<evidence type="ECO:0000259" key="1">
    <source>
        <dbReference type="PROSITE" id="PS51186"/>
    </source>
</evidence>
<sequence>MDWDDAAVDAAFAEWVWIPEGTQVHEVPGGHLLVRPAYLHHRTFTTGTPPRGQEERAVDAALALVREHGLPSVRWAVGERPENAEFAAALERRGATVFETLDRLAWEPRELPAPRPDVLVLPVRDEVGARALGRVDEVAFGDPPLEEGRIPGLVEECVAELSDRVGARFVAWTDGEGVGTGGLSMAGEVARLWGGATLPHARRRGVYSAVLAERLRVALGWGATLALVKGRIETSAPILRRFGFRPHGREVTYDLPA</sequence>
<keyword evidence="3" id="KW-1185">Reference proteome</keyword>
<gene>
    <name evidence="2" type="ORF">J2S63_004080</name>
</gene>
<dbReference type="InterPro" id="IPR000182">
    <property type="entry name" value="GNAT_dom"/>
</dbReference>
<organism evidence="2 3">
    <name type="scientific">Nocardioides marmoribigeumensis</name>
    <dbReference type="NCBI Taxonomy" id="433649"/>
    <lineage>
        <taxon>Bacteria</taxon>
        <taxon>Bacillati</taxon>
        <taxon>Actinomycetota</taxon>
        <taxon>Actinomycetes</taxon>
        <taxon>Propionibacteriales</taxon>
        <taxon>Nocardioidaceae</taxon>
        <taxon>Nocardioides</taxon>
    </lineage>
</organism>
<dbReference type="PROSITE" id="PS51186">
    <property type="entry name" value="GNAT"/>
    <property type="match status" value="1"/>
</dbReference>
<dbReference type="EMBL" id="JAVDYG010000001">
    <property type="protein sequence ID" value="MDR7364527.1"/>
    <property type="molecule type" value="Genomic_DNA"/>
</dbReference>
<proteinExistence type="predicted"/>
<dbReference type="CDD" id="cd04301">
    <property type="entry name" value="NAT_SF"/>
    <property type="match status" value="1"/>
</dbReference>
<evidence type="ECO:0000313" key="2">
    <source>
        <dbReference type="EMBL" id="MDR7364527.1"/>
    </source>
</evidence>
<evidence type="ECO:0000313" key="3">
    <source>
        <dbReference type="Proteomes" id="UP001183648"/>
    </source>
</evidence>
<dbReference type="RefSeq" id="WP_310306260.1">
    <property type="nucleotide sequence ID" value="NZ_BAAAPS010000006.1"/>
</dbReference>
<dbReference type="InterPro" id="IPR016181">
    <property type="entry name" value="Acyl_CoA_acyltransferase"/>
</dbReference>
<dbReference type="Proteomes" id="UP001183648">
    <property type="component" value="Unassembled WGS sequence"/>
</dbReference>
<dbReference type="SUPFAM" id="SSF55729">
    <property type="entry name" value="Acyl-CoA N-acyltransferases (Nat)"/>
    <property type="match status" value="1"/>
</dbReference>
<name>A0ABU2C1K1_9ACTN</name>
<dbReference type="Pfam" id="PF00583">
    <property type="entry name" value="Acetyltransf_1"/>
    <property type="match status" value="1"/>
</dbReference>
<reference evidence="2 3" key="1">
    <citation type="submission" date="2023-07" db="EMBL/GenBank/DDBJ databases">
        <title>Sequencing the genomes of 1000 actinobacteria strains.</title>
        <authorList>
            <person name="Klenk H.-P."/>
        </authorList>
    </citation>
    <scope>NUCLEOTIDE SEQUENCE [LARGE SCALE GENOMIC DNA]</scope>
    <source>
        <strain evidence="2 3">DSM 19426</strain>
    </source>
</reference>
<feature type="domain" description="N-acetyltransferase" evidence="1">
    <location>
        <begin position="127"/>
        <end position="257"/>
    </location>
</feature>